<gene>
    <name evidence="8" type="ORF">EF806_05095</name>
</gene>
<dbReference type="GO" id="GO:0051539">
    <property type="term" value="F:4 iron, 4 sulfur cluster binding"/>
    <property type="evidence" value="ECO:0007669"/>
    <property type="project" value="UniProtKB-KW"/>
</dbReference>
<dbReference type="Pfam" id="PF04055">
    <property type="entry name" value="Radical_SAM"/>
    <property type="match status" value="1"/>
</dbReference>
<evidence type="ECO:0000256" key="3">
    <source>
        <dbReference type="ARBA" id="ARBA00022691"/>
    </source>
</evidence>
<proteinExistence type="predicted"/>
<comment type="cofactor">
    <cofactor evidence="1">
        <name>[4Fe-4S] cluster</name>
        <dbReference type="ChEBI" id="CHEBI:49883"/>
    </cofactor>
</comment>
<evidence type="ECO:0000256" key="6">
    <source>
        <dbReference type="ARBA" id="ARBA00023014"/>
    </source>
</evidence>
<dbReference type="PANTHER" id="PTHR43787:SF11">
    <property type="entry name" value="UPF0026 PROTEIN SLR1464"/>
    <property type="match status" value="1"/>
</dbReference>
<name>A0A520KRC6_METT2</name>
<dbReference type="PANTHER" id="PTHR43787">
    <property type="entry name" value="FEMO COFACTOR BIOSYNTHESIS PROTEIN NIFB-RELATED"/>
    <property type="match status" value="1"/>
</dbReference>
<dbReference type="CDD" id="cd01335">
    <property type="entry name" value="Radical_SAM"/>
    <property type="match status" value="1"/>
</dbReference>
<keyword evidence="5" id="KW-0408">Iron</keyword>
<dbReference type="Gene3D" id="3.20.20.70">
    <property type="entry name" value="Aldolase class I"/>
    <property type="match status" value="1"/>
</dbReference>
<dbReference type="SFLD" id="SFLDS00029">
    <property type="entry name" value="Radical_SAM"/>
    <property type="match status" value="1"/>
</dbReference>
<evidence type="ECO:0000256" key="5">
    <source>
        <dbReference type="ARBA" id="ARBA00023004"/>
    </source>
</evidence>
<evidence type="ECO:0000259" key="7">
    <source>
        <dbReference type="PROSITE" id="PS51918"/>
    </source>
</evidence>
<evidence type="ECO:0000256" key="2">
    <source>
        <dbReference type="ARBA" id="ARBA00022485"/>
    </source>
</evidence>
<dbReference type="InterPro" id="IPR007197">
    <property type="entry name" value="rSAM"/>
</dbReference>
<protein>
    <submittedName>
        <fullName evidence="8">Radical SAM protein</fullName>
    </submittedName>
</protein>
<dbReference type="PROSITE" id="PS51918">
    <property type="entry name" value="RADICAL_SAM"/>
    <property type="match status" value="1"/>
</dbReference>
<dbReference type="GO" id="GO:0003824">
    <property type="term" value="F:catalytic activity"/>
    <property type="evidence" value="ECO:0007669"/>
    <property type="project" value="InterPro"/>
</dbReference>
<dbReference type="Proteomes" id="UP000317158">
    <property type="component" value="Unassembled WGS sequence"/>
</dbReference>
<dbReference type="AlphaFoldDB" id="A0A520KRC6"/>
<keyword evidence="3" id="KW-0949">S-adenosyl-L-methionine</keyword>
<organism evidence="8 9">
    <name type="scientific">Methanoliparum thermophilum</name>
    <dbReference type="NCBI Taxonomy" id="2491083"/>
    <lineage>
        <taxon>Archaea</taxon>
        <taxon>Methanobacteriati</taxon>
        <taxon>Methanobacteriota</taxon>
        <taxon>Candidatus Methanoliparia</taxon>
        <taxon>Candidatus Methanoliparales</taxon>
        <taxon>Candidatus Methanoliparaceae</taxon>
        <taxon>Candidatus Methanoliparum</taxon>
    </lineage>
</organism>
<dbReference type="SFLD" id="SFLDG01083">
    <property type="entry name" value="Uncharacterised_Radical_SAM_Su"/>
    <property type="match status" value="1"/>
</dbReference>
<dbReference type="SUPFAM" id="SSF102114">
    <property type="entry name" value="Radical SAM enzymes"/>
    <property type="match status" value="1"/>
</dbReference>
<comment type="caution">
    <text evidence="8">The sequence shown here is derived from an EMBL/GenBank/DDBJ whole genome shotgun (WGS) entry which is preliminary data.</text>
</comment>
<keyword evidence="2" id="KW-0004">4Fe-4S</keyword>
<evidence type="ECO:0000313" key="9">
    <source>
        <dbReference type="Proteomes" id="UP000317158"/>
    </source>
</evidence>
<dbReference type="InterPro" id="IPR040084">
    <property type="entry name" value="GTPase_Obg"/>
</dbReference>
<reference evidence="8 9" key="1">
    <citation type="journal article" date="2019" name="Nat. Microbiol.">
        <title>Wide diversity of methane and short-chain alkane metabolisms in uncultured archaea.</title>
        <authorList>
            <person name="Borrel G."/>
            <person name="Adam P.S."/>
            <person name="McKay L.J."/>
            <person name="Chen L.X."/>
            <person name="Sierra-Garcia I.N."/>
            <person name="Sieber C.M."/>
            <person name="Letourneur Q."/>
            <person name="Ghozlane A."/>
            <person name="Andersen G.L."/>
            <person name="Li W.J."/>
            <person name="Hallam S.J."/>
            <person name="Muyzer G."/>
            <person name="de Oliveira V.M."/>
            <person name="Inskeep W.P."/>
            <person name="Banfield J.F."/>
            <person name="Gribaldo S."/>
        </authorList>
    </citation>
    <scope>NUCLEOTIDE SEQUENCE [LARGE SCALE GENOMIC DNA]</scope>
    <source>
        <strain evidence="8">NM1a</strain>
    </source>
</reference>
<evidence type="ECO:0000256" key="1">
    <source>
        <dbReference type="ARBA" id="ARBA00001966"/>
    </source>
</evidence>
<evidence type="ECO:0000256" key="4">
    <source>
        <dbReference type="ARBA" id="ARBA00022723"/>
    </source>
</evidence>
<keyword evidence="6" id="KW-0411">Iron-sulfur</keyword>
<feature type="domain" description="Radical SAM core" evidence="7">
    <location>
        <begin position="12"/>
        <end position="245"/>
    </location>
</feature>
<keyword evidence="4" id="KW-0479">Metal-binding</keyword>
<dbReference type="InterPro" id="IPR058240">
    <property type="entry name" value="rSAM_sf"/>
</dbReference>
<dbReference type="InterPro" id="IPR013785">
    <property type="entry name" value="Aldolase_TIM"/>
</dbReference>
<evidence type="ECO:0000313" key="8">
    <source>
        <dbReference type="EMBL" id="RZN64189.1"/>
    </source>
</evidence>
<accession>A0A520KRC6</accession>
<sequence>MSYIYGPVPSRRLGRSLGVDPLPLKTCNFSCIYCQLGRTERYTKDRKEFFPKEDITEEMEERIREIGRENIDYITFAGSGEPTLYSPLGWLIEKAKDYGKVAVLTNGSLLSDEEVREELYKADVVLPTLDAGYEKTFKRINRPYRISFDTMIEGMVNFRKEFKGELWFEFMAIDGLNDSQQEISKVKEILDAIRADRVYINVPIRAPAEPWVRGSKKIQEIKSVLSESFEIVIPEEGEFEIVSKDKEGVRREILDITRRHPMRKEQIEEVLIEKGFEDLLEELIEEKEIEVFSHEGREYFRIKKK</sequence>
<dbReference type="EMBL" id="RXIF01000009">
    <property type="protein sequence ID" value="RZN64189.1"/>
    <property type="molecule type" value="Genomic_DNA"/>
</dbReference>
<dbReference type="GO" id="GO:0046872">
    <property type="term" value="F:metal ion binding"/>
    <property type="evidence" value="ECO:0007669"/>
    <property type="project" value="UniProtKB-KW"/>
</dbReference>